<keyword evidence="2" id="KW-1185">Reference proteome</keyword>
<dbReference type="EMBL" id="KN834230">
    <property type="protein sequence ID" value="KIK11370.1"/>
    <property type="molecule type" value="Genomic_DNA"/>
</dbReference>
<gene>
    <name evidence="1" type="ORF">PISMIDRAFT_19567</name>
</gene>
<dbReference type="AlphaFoldDB" id="A0A0C9XGD6"/>
<name>A0A0C9XGD6_9AGAM</name>
<evidence type="ECO:0000313" key="1">
    <source>
        <dbReference type="EMBL" id="KIK11370.1"/>
    </source>
</evidence>
<organism evidence="1 2">
    <name type="scientific">Pisolithus microcarpus 441</name>
    <dbReference type="NCBI Taxonomy" id="765257"/>
    <lineage>
        <taxon>Eukaryota</taxon>
        <taxon>Fungi</taxon>
        <taxon>Dikarya</taxon>
        <taxon>Basidiomycota</taxon>
        <taxon>Agaricomycotina</taxon>
        <taxon>Agaricomycetes</taxon>
        <taxon>Agaricomycetidae</taxon>
        <taxon>Boletales</taxon>
        <taxon>Sclerodermatineae</taxon>
        <taxon>Pisolithaceae</taxon>
        <taxon>Pisolithus</taxon>
    </lineage>
</organism>
<accession>A0A0C9XGD6</accession>
<sequence>MTQETASYIFNLFHSGKEPIIIGGAPPPDSNKNQGKCMFCNLKTDQLGPKHLLNKAATCVKKKTAIVGSVRGTGKINVPKDIAGNSLQKKGHGTEPSKHNLTQVIITSTQQKK</sequence>
<reference evidence="1 2" key="1">
    <citation type="submission" date="2014-04" db="EMBL/GenBank/DDBJ databases">
        <authorList>
            <consortium name="DOE Joint Genome Institute"/>
            <person name="Kuo A."/>
            <person name="Kohler A."/>
            <person name="Costa M.D."/>
            <person name="Nagy L.G."/>
            <person name="Floudas D."/>
            <person name="Copeland A."/>
            <person name="Barry K.W."/>
            <person name="Cichocki N."/>
            <person name="Veneault-Fourrey C."/>
            <person name="LaButti K."/>
            <person name="Lindquist E.A."/>
            <person name="Lipzen A."/>
            <person name="Lundell T."/>
            <person name="Morin E."/>
            <person name="Murat C."/>
            <person name="Sun H."/>
            <person name="Tunlid A."/>
            <person name="Henrissat B."/>
            <person name="Grigoriev I.V."/>
            <person name="Hibbett D.S."/>
            <person name="Martin F."/>
            <person name="Nordberg H.P."/>
            <person name="Cantor M.N."/>
            <person name="Hua S.X."/>
        </authorList>
    </citation>
    <scope>NUCLEOTIDE SEQUENCE [LARGE SCALE GENOMIC DNA]</scope>
    <source>
        <strain evidence="1 2">441</strain>
    </source>
</reference>
<protein>
    <submittedName>
        <fullName evidence="1">Uncharacterized protein</fullName>
    </submittedName>
</protein>
<proteinExistence type="predicted"/>
<evidence type="ECO:0000313" key="2">
    <source>
        <dbReference type="Proteomes" id="UP000054018"/>
    </source>
</evidence>
<dbReference type="Proteomes" id="UP000054018">
    <property type="component" value="Unassembled WGS sequence"/>
</dbReference>
<dbReference type="HOGENOM" id="CLU_2134544_0_0_1"/>
<reference evidence="2" key="2">
    <citation type="submission" date="2015-01" db="EMBL/GenBank/DDBJ databases">
        <title>Evolutionary Origins and Diversification of the Mycorrhizal Mutualists.</title>
        <authorList>
            <consortium name="DOE Joint Genome Institute"/>
            <consortium name="Mycorrhizal Genomics Consortium"/>
            <person name="Kohler A."/>
            <person name="Kuo A."/>
            <person name="Nagy L.G."/>
            <person name="Floudas D."/>
            <person name="Copeland A."/>
            <person name="Barry K.W."/>
            <person name="Cichocki N."/>
            <person name="Veneault-Fourrey C."/>
            <person name="LaButti K."/>
            <person name="Lindquist E.A."/>
            <person name="Lipzen A."/>
            <person name="Lundell T."/>
            <person name="Morin E."/>
            <person name="Murat C."/>
            <person name="Riley R."/>
            <person name="Ohm R."/>
            <person name="Sun H."/>
            <person name="Tunlid A."/>
            <person name="Henrissat B."/>
            <person name="Grigoriev I.V."/>
            <person name="Hibbett D.S."/>
            <person name="Martin F."/>
        </authorList>
    </citation>
    <scope>NUCLEOTIDE SEQUENCE [LARGE SCALE GENOMIC DNA]</scope>
    <source>
        <strain evidence="2">441</strain>
    </source>
</reference>